<proteinExistence type="predicted"/>
<sequence length="381" mass="42988">MIVFWFAAAALVIIFIQGWLFNRFGLVKVSYTRQFQKHTCFKGDQLELVERLTNAKWLPLPWLRVESQLPAALAFQHQDNFVVSSGDHYQNHKSFFALMPYTRITRKHRIRCTKRGYYRLESVTLTGGDLFGMKMTSKRIQLSDELVVYPTPAQVPVSELPSHSWQGEISVRRWIVEDPFVIAGARAYRSGDTPKQVNWKATARTGTLQSHQYDFTADRKLMIYLNVEDHEEMWRDVKNFDLIEQGIEWAAGAAEAVCAQGMEVGFAANMPFAGDEAVADSSVLIEPRSGGGQLLALLDAMAKLELERTEQMSDMLAREADRGYSGRDVLIISSYWNDRLELEAQRIRRTGNAVAVWLLEQDGQAADSEDAACGHKGGASA</sequence>
<evidence type="ECO:0000313" key="1">
    <source>
        <dbReference type="EMBL" id="QAY66003.1"/>
    </source>
</evidence>
<dbReference type="OrthoDB" id="9789943at2"/>
<evidence type="ECO:0000313" key="2">
    <source>
        <dbReference type="Proteomes" id="UP000293568"/>
    </source>
</evidence>
<dbReference type="AlphaFoldDB" id="A0A4P6EV25"/>
<keyword evidence="2" id="KW-1185">Reference proteome</keyword>
<organism evidence="1 2">
    <name type="scientific">Paenibacillus protaetiae</name>
    <dbReference type="NCBI Taxonomy" id="2509456"/>
    <lineage>
        <taxon>Bacteria</taxon>
        <taxon>Bacillati</taxon>
        <taxon>Bacillota</taxon>
        <taxon>Bacilli</taxon>
        <taxon>Bacillales</taxon>
        <taxon>Paenibacillaceae</taxon>
        <taxon>Paenibacillus</taxon>
    </lineage>
</organism>
<gene>
    <name evidence="1" type="ORF">ET464_05970</name>
</gene>
<dbReference type="PANTHER" id="PTHR34351:SF2">
    <property type="entry name" value="DUF58 DOMAIN-CONTAINING PROTEIN"/>
    <property type="match status" value="1"/>
</dbReference>
<name>A0A4P6EV25_9BACL</name>
<protein>
    <submittedName>
        <fullName evidence="1">DUF58 domain-containing protein</fullName>
    </submittedName>
</protein>
<reference evidence="1 2" key="1">
    <citation type="submission" date="2019-01" db="EMBL/GenBank/DDBJ databases">
        <title>Genome sequencing of strain FW100M-2.</title>
        <authorList>
            <person name="Heo J."/>
            <person name="Kim S.-J."/>
            <person name="Kim J.-S."/>
            <person name="Hong S.-B."/>
            <person name="Kwon S.-W."/>
        </authorList>
    </citation>
    <scope>NUCLEOTIDE SEQUENCE [LARGE SCALE GENOMIC DNA]</scope>
    <source>
        <strain evidence="1 2">FW100M-2</strain>
    </source>
</reference>
<dbReference type="KEGG" id="pprt:ET464_05970"/>
<accession>A0A4P6EV25</accession>
<dbReference type="PANTHER" id="PTHR34351">
    <property type="entry name" value="SLR1927 PROTEIN-RELATED"/>
    <property type="match status" value="1"/>
</dbReference>
<dbReference type="EMBL" id="CP035492">
    <property type="protein sequence ID" value="QAY66003.1"/>
    <property type="molecule type" value="Genomic_DNA"/>
</dbReference>
<dbReference type="RefSeq" id="WP_129439141.1">
    <property type="nucleotide sequence ID" value="NZ_CP035492.1"/>
</dbReference>
<dbReference type="Proteomes" id="UP000293568">
    <property type="component" value="Chromosome"/>
</dbReference>